<feature type="domain" description="Helicase C-terminal" evidence="13">
    <location>
        <begin position="1020"/>
        <end position="1170"/>
    </location>
</feature>
<evidence type="ECO:0000313" key="14">
    <source>
        <dbReference type="EMBL" id="KAK6336479.1"/>
    </source>
</evidence>
<dbReference type="GO" id="GO:0016787">
    <property type="term" value="F:hydrolase activity"/>
    <property type="evidence" value="ECO:0007669"/>
    <property type="project" value="UniProtKB-KW"/>
</dbReference>
<dbReference type="PROSITE" id="PS51192">
    <property type="entry name" value="HELICASE_ATP_BIND_1"/>
    <property type="match status" value="1"/>
</dbReference>
<dbReference type="Pfam" id="PF00176">
    <property type="entry name" value="SNF2-rel_dom"/>
    <property type="match status" value="1"/>
</dbReference>
<dbReference type="FunFam" id="3.40.50.10810:FF:000014">
    <property type="entry name" value="SWI/SNF-related matrix-associated actin-dependent regulator of chromatin subfamily A containing DEAD/H box 1"/>
    <property type="match status" value="1"/>
</dbReference>
<dbReference type="CDD" id="cd18793">
    <property type="entry name" value="SF2_C_SNF"/>
    <property type="match status" value="1"/>
</dbReference>
<dbReference type="SUPFAM" id="SSF52540">
    <property type="entry name" value="P-loop containing nucleoside triphosphate hydrolases"/>
    <property type="match status" value="2"/>
</dbReference>
<dbReference type="Gene3D" id="3.40.50.10810">
    <property type="entry name" value="Tandem AAA-ATPase domain"/>
    <property type="match status" value="1"/>
</dbReference>
<keyword evidence="5" id="KW-0378">Hydrolase</keyword>
<dbReference type="Proteomes" id="UP001375240">
    <property type="component" value="Unassembled WGS sequence"/>
</dbReference>
<protein>
    <recommendedName>
        <fullName evidence="3">DNA helicase</fullName>
        <ecNumber evidence="3">3.6.4.12</ecNumber>
    </recommendedName>
</protein>
<dbReference type="InterPro" id="IPR038718">
    <property type="entry name" value="SNF2-like_sf"/>
</dbReference>
<keyword evidence="4" id="KW-0547">Nucleotide-binding</keyword>
<feature type="region of interest" description="Disordered" evidence="11">
    <location>
        <begin position="161"/>
        <end position="210"/>
    </location>
</feature>
<organism evidence="14 15">
    <name type="scientific">Orbilia brochopaga</name>
    <dbReference type="NCBI Taxonomy" id="3140254"/>
    <lineage>
        <taxon>Eukaryota</taxon>
        <taxon>Fungi</taxon>
        <taxon>Dikarya</taxon>
        <taxon>Ascomycota</taxon>
        <taxon>Pezizomycotina</taxon>
        <taxon>Orbiliomycetes</taxon>
        <taxon>Orbiliales</taxon>
        <taxon>Orbiliaceae</taxon>
        <taxon>Orbilia</taxon>
    </lineage>
</organism>
<sequence>MQPASQPYYDILSLGSTHLPPRYILLPLQPYVAAMDSPPEGRSPKRVKWSEPEFPAGLLSDEATMPVSMPLTFPIRDLPGDEIDDLPSSPPATIPTQIIGATPARSAPVVQVAASSPVIKESPIKPKAAPAAASLPAAAAATPPARRPYIVKIDLTDDTEVPYAGSSSDEEDSKKGSVPNSAATTFYQSRPTRSPSNGASPGTALRVSESPVARADPVANMRSYAGQFTFNASKRPDWSPAAKDVAKMRRNFANAQLQSKPSLPQRAPAVPRPSGVIDLTDASPLIETLVREFPEMAKQKVIKAVRDSNHNHERAKLALQKQQLVDWGFDPANLVPRVKRVYPALDMRDVVDALIKCGGAFDNTIEYLADVQSAPEVIVLDDDLEPGAVAAKRNAQRQPKKTIREKFSHHLAGPTAVSPPAKAAPSVTPGEASAPEPTKPRRRLVSGRKLRQLESSESPETVVLVSSDDEEGKAESQSGAIAEEEGAELDVLKFINSADVAGLVDLSFTDDATAELILAQRPFASLEDVRGVADPNVLVGRGRNRAPKVVGDRVVDQCLETWQGFQAVDSLLKTCQELGDKIKEGMKSMGVEVGAADSGEGLDIVAPQETATANGLDPTVAGGIGHSGLSQGVQNLTIGQPKLMSEDVTLKPYQVLGVHWLKLLHEKKLGAILADEMGLGKTCQVIAFLALLLERGVKGPHIVVVPPSTLENWLREFQRFCPTLKVEVYYGTAKERTSIRDDLFANSDFNVLVTTYNTFQGTSQTAKIDRWFLRKFDFNVAIFDEGHQLKNSSSNRAQSLATLKTQSRVLLTGTPLQNNLQELMNLLAFILPQLFEGRNEQLSSIFRYKATTTDKATDNSKLLSYERVRRAKAIMMPFVLRRRKAQVLKDLPKKFRTVVECELTPVQAKLYQRFLDQTIARAQDEDKKNRGNMLMKLRQAAIHPLLLRDIYSDNYINKMARDIRGEPEYNSSEHSTAAIAEDMQAMTDWELHRLCTQYPNTLRNYRLTHDEWMDSAKVIALRQILADAKANGDRVLIFSQFTTVLDILERVLQTLEVPFLRLDGSTHVALRQDLVDQFEDEGDITAFLLSTKAGGVGLNLAAANRVVIFDSSFNPFDDLQAEDRAWRIGQVRDVHVSRLVAKGTVEEAIQNLANTKLALDASVSAEGAEEDGEQFSEFVRSSLIRQIFNVEE</sequence>
<evidence type="ECO:0000256" key="2">
    <source>
        <dbReference type="ARBA" id="ARBA00007025"/>
    </source>
</evidence>
<dbReference type="EMBL" id="JAVHNQ010000011">
    <property type="protein sequence ID" value="KAK6336479.1"/>
    <property type="molecule type" value="Genomic_DNA"/>
</dbReference>
<evidence type="ECO:0000256" key="5">
    <source>
        <dbReference type="ARBA" id="ARBA00022801"/>
    </source>
</evidence>
<feature type="region of interest" description="Disordered" evidence="11">
    <location>
        <begin position="409"/>
        <end position="482"/>
    </location>
</feature>
<keyword evidence="9" id="KW-0238">DNA-binding</keyword>
<keyword evidence="6" id="KW-0347">Helicase</keyword>
<dbReference type="SMART" id="SM00490">
    <property type="entry name" value="HELICc"/>
    <property type="match status" value="1"/>
</dbReference>
<evidence type="ECO:0000256" key="8">
    <source>
        <dbReference type="ARBA" id="ARBA00022853"/>
    </source>
</evidence>
<dbReference type="SMART" id="SM00487">
    <property type="entry name" value="DEXDc"/>
    <property type="match status" value="1"/>
</dbReference>
<dbReference type="PROSITE" id="PS51194">
    <property type="entry name" value="HELICASE_CTER"/>
    <property type="match status" value="1"/>
</dbReference>
<feature type="compositionally biased region" description="Low complexity" evidence="11">
    <location>
        <begin position="414"/>
        <end position="429"/>
    </location>
</feature>
<comment type="similarity">
    <text evidence="2">Belongs to the SNF2/RAD54 helicase family.</text>
</comment>
<dbReference type="InterPro" id="IPR027417">
    <property type="entry name" value="P-loop_NTPase"/>
</dbReference>
<dbReference type="InterPro" id="IPR000330">
    <property type="entry name" value="SNF2_N"/>
</dbReference>
<dbReference type="InterPro" id="IPR001650">
    <property type="entry name" value="Helicase_C-like"/>
</dbReference>
<accession>A0AAV9U9J4</accession>
<evidence type="ECO:0000256" key="4">
    <source>
        <dbReference type="ARBA" id="ARBA00022741"/>
    </source>
</evidence>
<feature type="domain" description="Helicase ATP-binding" evidence="12">
    <location>
        <begin position="662"/>
        <end position="833"/>
    </location>
</feature>
<dbReference type="GO" id="GO:0005694">
    <property type="term" value="C:chromosome"/>
    <property type="evidence" value="ECO:0007669"/>
    <property type="project" value="UniProtKB-ARBA"/>
</dbReference>
<evidence type="ECO:0000313" key="15">
    <source>
        <dbReference type="Proteomes" id="UP001375240"/>
    </source>
</evidence>
<keyword evidence="7" id="KW-0067">ATP-binding</keyword>
<dbReference type="GO" id="GO:0005524">
    <property type="term" value="F:ATP binding"/>
    <property type="evidence" value="ECO:0007669"/>
    <property type="project" value="UniProtKB-KW"/>
</dbReference>
<evidence type="ECO:0000256" key="9">
    <source>
        <dbReference type="ARBA" id="ARBA00023125"/>
    </source>
</evidence>
<name>A0AAV9U9J4_9PEZI</name>
<evidence type="ECO:0000256" key="3">
    <source>
        <dbReference type="ARBA" id="ARBA00012551"/>
    </source>
</evidence>
<evidence type="ECO:0000256" key="1">
    <source>
        <dbReference type="ARBA" id="ARBA00004123"/>
    </source>
</evidence>
<evidence type="ECO:0000256" key="10">
    <source>
        <dbReference type="ARBA" id="ARBA00023242"/>
    </source>
</evidence>
<dbReference type="GO" id="GO:0003677">
    <property type="term" value="F:DNA binding"/>
    <property type="evidence" value="ECO:0007669"/>
    <property type="project" value="UniProtKB-KW"/>
</dbReference>
<dbReference type="GO" id="GO:0005634">
    <property type="term" value="C:nucleus"/>
    <property type="evidence" value="ECO:0007669"/>
    <property type="project" value="UniProtKB-SubCell"/>
</dbReference>
<dbReference type="Gene3D" id="3.40.50.300">
    <property type="entry name" value="P-loop containing nucleotide triphosphate hydrolases"/>
    <property type="match status" value="1"/>
</dbReference>
<gene>
    <name evidence="14" type="ORF">TWF696_002029</name>
</gene>
<dbReference type="InterPro" id="IPR049730">
    <property type="entry name" value="SNF2/RAD54-like_C"/>
</dbReference>
<keyword evidence="8" id="KW-0156">Chromatin regulator</keyword>
<proteinExistence type="inferred from homology"/>
<dbReference type="EC" id="3.6.4.12" evidence="3"/>
<evidence type="ECO:0000256" key="11">
    <source>
        <dbReference type="SAM" id="MobiDB-lite"/>
    </source>
</evidence>
<feature type="compositionally biased region" description="Polar residues" evidence="11">
    <location>
        <begin position="178"/>
        <end position="200"/>
    </location>
</feature>
<comment type="subcellular location">
    <subcellularLocation>
        <location evidence="1">Nucleus</location>
    </subcellularLocation>
</comment>
<evidence type="ECO:0000259" key="12">
    <source>
        <dbReference type="PROSITE" id="PS51192"/>
    </source>
</evidence>
<keyword evidence="15" id="KW-1185">Reference proteome</keyword>
<dbReference type="AlphaFoldDB" id="A0AAV9U9J4"/>
<evidence type="ECO:0000256" key="6">
    <source>
        <dbReference type="ARBA" id="ARBA00022806"/>
    </source>
</evidence>
<comment type="caution">
    <text evidence="14">The sequence shown here is derived from an EMBL/GenBank/DDBJ whole genome shotgun (WGS) entry which is preliminary data.</text>
</comment>
<dbReference type="GO" id="GO:0003678">
    <property type="term" value="F:DNA helicase activity"/>
    <property type="evidence" value="ECO:0007669"/>
    <property type="project" value="UniProtKB-EC"/>
</dbReference>
<feature type="compositionally biased region" description="Basic residues" evidence="11">
    <location>
        <begin position="440"/>
        <end position="450"/>
    </location>
</feature>
<keyword evidence="10" id="KW-0539">Nucleus</keyword>
<dbReference type="PANTHER" id="PTHR10799">
    <property type="entry name" value="SNF2/RAD54 HELICASE FAMILY"/>
    <property type="match status" value="1"/>
</dbReference>
<dbReference type="Pfam" id="PF00271">
    <property type="entry name" value="Helicase_C"/>
    <property type="match status" value="1"/>
</dbReference>
<dbReference type="GO" id="GO:0140658">
    <property type="term" value="F:ATP-dependent chromatin remodeler activity"/>
    <property type="evidence" value="ECO:0007669"/>
    <property type="project" value="UniProtKB-ARBA"/>
</dbReference>
<dbReference type="InterPro" id="IPR014001">
    <property type="entry name" value="Helicase_ATP-bd"/>
</dbReference>
<reference evidence="14 15" key="1">
    <citation type="submission" date="2019-10" db="EMBL/GenBank/DDBJ databases">
        <authorList>
            <person name="Palmer J.M."/>
        </authorList>
    </citation>
    <scope>NUCLEOTIDE SEQUENCE [LARGE SCALE GENOMIC DNA]</scope>
    <source>
        <strain evidence="14 15">TWF696</strain>
    </source>
</reference>
<evidence type="ECO:0000256" key="7">
    <source>
        <dbReference type="ARBA" id="ARBA00022840"/>
    </source>
</evidence>
<evidence type="ECO:0000259" key="13">
    <source>
        <dbReference type="PROSITE" id="PS51194"/>
    </source>
</evidence>